<dbReference type="SUPFAM" id="SSF56112">
    <property type="entry name" value="Protein kinase-like (PK-like)"/>
    <property type="match status" value="1"/>
</dbReference>
<comment type="caution">
    <text evidence="2">The sequence shown here is derived from an EMBL/GenBank/DDBJ whole genome shotgun (WGS) entry which is preliminary data.</text>
</comment>
<proteinExistence type="predicted"/>
<dbReference type="InterPro" id="IPR051678">
    <property type="entry name" value="AGP_Transferase"/>
</dbReference>
<dbReference type="Gene3D" id="3.90.1200.10">
    <property type="match status" value="1"/>
</dbReference>
<sequence>GGSNILYIITLSDGFKLVIRLPAPGGDERWDDVAARAMASQVSTLRLIAAKTKIPVPRVYDYDTTKDNVIGAPYMCMSFIPGRVLTEVWDDPELATPLEERRRRVLEALARSLAELAQLGGFNQIGSLQQGDGGEIIEAGPFDTERSYFEYYYERSEGAGRRAKDTIIKRTVLPKFPFPGSSGGFVLSHPDLDAQNVMVEEDGNLTGIIDWDFAHTAPRCVGYCKFPLFIAYDWVPLGVDSSTRELEQYRTHYRWALGAAMGGAGDWKFTKKSHIWEAFMYAAESSFKGVWVSVCRKLI</sequence>
<reference evidence="2" key="1">
    <citation type="submission" date="2023-06" db="EMBL/GenBank/DDBJ databases">
        <title>Genome-scale phylogeny and comparative genomics of the fungal order Sordariales.</title>
        <authorList>
            <consortium name="Lawrence Berkeley National Laboratory"/>
            <person name="Hensen N."/>
            <person name="Bonometti L."/>
            <person name="Westerberg I."/>
            <person name="Brannstrom I.O."/>
            <person name="Guillou S."/>
            <person name="Cros-Aarteil S."/>
            <person name="Calhoun S."/>
            <person name="Haridas S."/>
            <person name="Kuo A."/>
            <person name="Mondo S."/>
            <person name="Pangilinan J."/>
            <person name="Riley R."/>
            <person name="Labutti K."/>
            <person name="Andreopoulos B."/>
            <person name="Lipzen A."/>
            <person name="Chen C."/>
            <person name="Yanf M."/>
            <person name="Daum C."/>
            <person name="Ng V."/>
            <person name="Clum A."/>
            <person name="Steindorff A."/>
            <person name="Ohm R."/>
            <person name="Martin F."/>
            <person name="Silar P."/>
            <person name="Natvig D."/>
            <person name="Lalanne C."/>
            <person name="Gautier V."/>
            <person name="Ament-Velasquez S.L."/>
            <person name="Kruys A."/>
            <person name="Hutchinson M.I."/>
            <person name="Powell A.J."/>
            <person name="Barry K."/>
            <person name="Miller A.N."/>
            <person name="Grigoriev I.V."/>
            <person name="Debuchy R."/>
            <person name="Gladieux P."/>
            <person name="Thoren M.H."/>
            <person name="Johannesson H."/>
        </authorList>
    </citation>
    <scope>NUCLEOTIDE SEQUENCE</scope>
    <source>
        <strain evidence="2">SMH4607-1</strain>
    </source>
</reference>
<evidence type="ECO:0000313" key="2">
    <source>
        <dbReference type="EMBL" id="KAK0732190.1"/>
    </source>
</evidence>
<dbReference type="InterPro" id="IPR002575">
    <property type="entry name" value="Aminoglycoside_PTrfase"/>
</dbReference>
<dbReference type="PANTHER" id="PTHR21310">
    <property type="entry name" value="AMINOGLYCOSIDE PHOSPHOTRANSFERASE-RELATED-RELATED"/>
    <property type="match status" value="1"/>
</dbReference>
<feature type="domain" description="Aminoglycoside phosphotransferase" evidence="1">
    <location>
        <begin position="6"/>
        <end position="219"/>
    </location>
</feature>
<dbReference type="PANTHER" id="PTHR21310:SF15">
    <property type="entry name" value="AMINOGLYCOSIDE PHOSPHOTRANSFERASE DOMAIN-CONTAINING PROTEIN"/>
    <property type="match status" value="1"/>
</dbReference>
<feature type="non-terminal residue" evidence="2">
    <location>
        <position position="1"/>
    </location>
</feature>
<dbReference type="AlphaFoldDB" id="A0AA40BDC1"/>
<dbReference type="Gene3D" id="3.30.200.20">
    <property type="entry name" value="Phosphorylase Kinase, domain 1"/>
    <property type="match status" value="1"/>
</dbReference>
<organism evidence="2 3">
    <name type="scientific">Lasiosphaeris hirsuta</name>
    <dbReference type="NCBI Taxonomy" id="260670"/>
    <lineage>
        <taxon>Eukaryota</taxon>
        <taxon>Fungi</taxon>
        <taxon>Dikarya</taxon>
        <taxon>Ascomycota</taxon>
        <taxon>Pezizomycotina</taxon>
        <taxon>Sordariomycetes</taxon>
        <taxon>Sordariomycetidae</taxon>
        <taxon>Sordariales</taxon>
        <taxon>Lasiosphaeriaceae</taxon>
        <taxon>Lasiosphaeris</taxon>
    </lineage>
</organism>
<evidence type="ECO:0000259" key="1">
    <source>
        <dbReference type="Pfam" id="PF01636"/>
    </source>
</evidence>
<accession>A0AA40BDC1</accession>
<evidence type="ECO:0000313" key="3">
    <source>
        <dbReference type="Proteomes" id="UP001172102"/>
    </source>
</evidence>
<keyword evidence="2" id="KW-0808">Transferase</keyword>
<dbReference type="Proteomes" id="UP001172102">
    <property type="component" value="Unassembled WGS sequence"/>
</dbReference>
<dbReference type="InterPro" id="IPR011009">
    <property type="entry name" value="Kinase-like_dom_sf"/>
</dbReference>
<dbReference type="Pfam" id="PF01636">
    <property type="entry name" value="APH"/>
    <property type="match status" value="1"/>
</dbReference>
<feature type="non-terminal residue" evidence="2">
    <location>
        <position position="299"/>
    </location>
</feature>
<dbReference type="EMBL" id="JAUKUA010000001">
    <property type="protein sequence ID" value="KAK0732190.1"/>
    <property type="molecule type" value="Genomic_DNA"/>
</dbReference>
<keyword evidence="2" id="KW-0418">Kinase</keyword>
<protein>
    <submittedName>
        <fullName evidence="2">Kinase-like domain-containing protein</fullName>
    </submittedName>
</protein>
<dbReference type="GO" id="GO:0016301">
    <property type="term" value="F:kinase activity"/>
    <property type="evidence" value="ECO:0007669"/>
    <property type="project" value="UniProtKB-KW"/>
</dbReference>
<gene>
    <name evidence="2" type="ORF">B0H67DRAFT_470402</name>
</gene>
<name>A0AA40BDC1_9PEZI</name>
<keyword evidence="3" id="KW-1185">Reference proteome</keyword>